<dbReference type="SUPFAM" id="SSF51726">
    <property type="entry name" value="UROD/MetE-like"/>
    <property type="match status" value="2"/>
</dbReference>
<dbReference type="GO" id="GO:0003871">
    <property type="term" value="F:5-methyltetrahydropteroyltriglutamate-homocysteine S-methyltransferase activity"/>
    <property type="evidence" value="ECO:0007669"/>
    <property type="project" value="InterPro"/>
</dbReference>
<dbReference type="EMBL" id="CP031311">
    <property type="protein sequence ID" value="QCC46312.1"/>
    <property type="molecule type" value="Genomic_DNA"/>
</dbReference>
<accession>A0A1H5WYG9</accession>
<dbReference type="KEGG" id="hlm:DV707_00680"/>
<organism evidence="3 4">
    <name type="scientific">Halobellus limi</name>
    <dbReference type="NCBI Taxonomy" id="699433"/>
    <lineage>
        <taxon>Archaea</taxon>
        <taxon>Methanobacteriati</taxon>
        <taxon>Methanobacteriota</taxon>
        <taxon>Stenosarchaea group</taxon>
        <taxon>Halobacteria</taxon>
        <taxon>Halobacteriales</taxon>
        <taxon>Haloferacaceae</taxon>
        <taxon>Halobellus</taxon>
    </lineage>
</organism>
<dbReference type="Gene3D" id="3.20.20.210">
    <property type="match status" value="2"/>
</dbReference>
<evidence type="ECO:0000313" key="2">
    <source>
        <dbReference type="EMBL" id="QCC46312.1"/>
    </source>
</evidence>
<dbReference type="GO" id="GO:0009086">
    <property type="term" value="P:methionine biosynthetic process"/>
    <property type="evidence" value="ECO:0007669"/>
    <property type="project" value="InterPro"/>
</dbReference>
<feature type="domain" description="Cobalamin-independent methionine synthase MetE C-terminal/archaeal" evidence="1">
    <location>
        <begin position="9"/>
        <end position="84"/>
    </location>
</feature>
<proteinExistence type="predicted"/>
<dbReference type="Pfam" id="PF01717">
    <property type="entry name" value="Meth_synt_2"/>
    <property type="match status" value="1"/>
</dbReference>
<dbReference type="InterPro" id="IPR038071">
    <property type="entry name" value="UROD/MetE-like_sf"/>
</dbReference>
<reference evidence="3 4" key="1">
    <citation type="submission" date="2016-10" db="EMBL/GenBank/DDBJ databases">
        <authorList>
            <person name="de Groot N.N."/>
        </authorList>
    </citation>
    <scope>NUCLEOTIDE SEQUENCE [LARGE SCALE GENOMIC DNA]</scope>
    <source>
        <strain evidence="3 4">CGMCC 1.10331</strain>
    </source>
</reference>
<sequence length="131" mass="14351">MTLNDERIRTTHVGSLPRPEELLKFFERRQAGKPVDASAFQDAVRTATESVVRRQDEIGIDVTVNYVEPPAVVADRIERFVDAVGDPTRVVAGADCGLGTFAGFGALHPEIAWQKLESLVEGAELASERVF</sequence>
<evidence type="ECO:0000259" key="1">
    <source>
        <dbReference type="Pfam" id="PF01717"/>
    </source>
</evidence>
<dbReference type="EMBL" id="FNVN01000001">
    <property type="protein sequence ID" value="SEG04067.1"/>
    <property type="molecule type" value="Genomic_DNA"/>
</dbReference>
<gene>
    <name evidence="2" type="ORF">DV707_00680</name>
    <name evidence="3" type="ORF">SAMN04488133_1427</name>
</gene>
<dbReference type="RefSeq" id="WP_103991090.1">
    <property type="nucleotide sequence ID" value="NZ_CP031311.1"/>
</dbReference>
<dbReference type="Proteomes" id="UP000296733">
    <property type="component" value="Chromosome"/>
</dbReference>
<evidence type="ECO:0000313" key="4">
    <source>
        <dbReference type="Proteomes" id="UP000236740"/>
    </source>
</evidence>
<name>A0A1H5WYG9_9EURY</name>
<dbReference type="AlphaFoldDB" id="A0A1H5WYG9"/>
<dbReference type="OrthoDB" id="17656at2157"/>
<dbReference type="GO" id="GO:0008270">
    <property type="term" value="F:zinc ion binding"/>
    <property type="evidence" value="ECO:0007669"/>
    <property type="project" value="InterPro"/>
</dbReference>
<dbReference type="Proteomes" id="UP000236740">
    <property type="component" value="Unassembled WGS sequence"/>
</dbReference>
<evidence type="ECO:0000313" key="3">
    <source>
        <dbReference type="EMBL" id="SEG04067.1"/>
    </source>
</evidence>
<dbReference type="InterPro" id="IPR002629">
    <property type="entry name" value="Met_Synth_C/arc"/>
</dbReference>
<keyword evidence="4" id="KW-1185">Reference proteome</keyword>
<reference evidence="2 5" key="2">
    <citation type="journal article" date="2019" name="Nat. Commun.">
        <title>A new type of DNA phosphorothioation-based antiviral system in archaea.</title>
        <authorList>
            <person name="Xiong L."/>
            <person name="Liu S."/>
            <person name="Chen S."/>
            <person name="Xiao Y."/>
            <person name="Zhu B."/>
            <person name="Gao Y."/>
            <person name="Zhang Y."/>
            <person name="Chen B."/>
            <person name="Luo J."/>
            <person name="Deng Z."/>
            <person name="Chen X."/>
            <person name="Wang L."/>
            <person name="Chen S."/>
        </authorList>
    </citation>
    <scope>NUCLEOTIDE SEQUENCE [LARGE SCALE GENOMIC DNA]</scope>
    <source>
        <strain evidence="2 5">CGMCC 1.10331</strain>
    </source>
</reference>
<evidence type="ECO:0000313" key="5">
    <source>
        <dbReference type="Proteomes" id="UP000296733"/>
    </source>
</evidence>
<protein>
    <submittedName>
        <fullName evidence="3">Cobalamin-independent synthase, Catalytic domain</fullName>
    </submittedName>
</protein>
<dbReference type="GeneID" id="39856557"/>